<dbReference type="PANTHER" id="PTHR34075">
    <property type="entry name" value="BLR3430 PROTEIN"/>
    <property type="match status" value="1"/>
</dbReference>
<dbReference type="RefSeq" id="WP_256308804.1">
    <property type="nucleotide sequence ID" value="NZ_JANHAW010000003.1"/>
</dbReference>
<sequence length="137" mass="15051">MSWEPRPVPTVTPETAPYWEAAAEGRLLIRRCLDCELSFYYPRARCPDCLGDNVDWIEADGTGTVYAHTSTTNVAAWPDDDLPLVLAYVELDEGPRMLTALSDCTGESVEIGTPVEVAFIPTASEDVSIPVFEPIDD</sequence>
<dbReference type="Gene3D" id="6.10.30.10">
    <property type="match status" value="1"/>
</dbReference>
<accession>A0ABD6DV67</accession>
<dbReference type="SUPFAM" id="SSF50249">
    <property type="entry name" value="Nucleic acid-binding proteins"/>
    <property type="match status" value="1"/>
</dbReference>
<proteinExistence type="predicted"/>
<dbReference type="InterPro" id="IPR002878">
    <property type="entry name" value="ChsH2_C"/>
</dbReference>
<protein>
    <submittedName>
        <fullName evidence="3">Zn-ribbon domain-containing OB-fold protein</fullName>
    </submittedName>
</protein>
<dbReference type="InterPro" id="IPR022002">
    <property type="entry name" value="ChsH2_Znr"/>
</dbReference>
<keyword evidence="4" id="KW-1185">Reference proteome</keyword>
<dbReference type="InterPro" id="IPR012340">
    <property type="entry name" value="NA-bd_OB-fold"/>
</dbReference>
<feature type="domain" description="ChsH2 rubredoxin-like zinc ribbon" evidence="2">
    <location>
        <begin position="19"/>
        <end position="54"/>
    </location>
</feature>
<dbReference type="AlphaFoldDB" id="A0ABD6DV67"/>
<dbReference type="Proteomes" id="UP001597092">
    <property type="component" value="Unassembled WGS sequence"/>
</dbReference>
<dbReference type="InterPro" id="IPR052513">
    <property type="entry name" value="Thioester_dehydratase-like"/>
</dbReference>
<organism evidence="3 4">
    <name type="scientific">Halobellus litoreus</name>
    <dbReference type="NCBI Taxonomy" id="755310"/>
    <lineage>
        <taxon>Archaea</taxon>
        <taxon>Methanobacteriati</taxon>
        <taxon>Methanobacteriota</taxon>
        <taxon>Stenosarchaea group</taxon>
        <taxon>Halobacteria</taxon>
        <taxon>Halobacteriales</taxon>
        <taxon>Haloferacaceae</taxon>
        <taxon>Halobellus</taxon>
    </lineage>
</organism>
<evidence type="ECO:0000313" key="4">
    <source>
        <dbReference type="Proteomes" id="UP001597092"/>
    </source>
</evidence>
<gene>
    <name evidence="3" type="ORF">ACFSAS_11195</name>
</gene>
<name>A0ABD6DV67_9EURY</name>
<dbReference type="Pfam" id="PF12172">
    <property type="entry name" value="zf-ChsH2"/>
    <property type="match status" value="1"/>
</dbReference>
<comment type="caution">
    <text evidence="3">The sequence shown here is derived from an EMBL/GenBank/DDBJ whole genome shotgun (WGS) entry which is preliminary data.</text>
</comment>
<evidence type="ECO:0000259" key="1">
    <source>
        <dbReference type="Pfam" id="PF01796"/>
    </source>
</evidence>
<evidence type="ECO:0000259" key="2">
    <source>
        <dbReference type="Pfam" id="PF12172"/>
    </source>
</evidence>
<dbReference type="Pfam" id="PF01796">
    <property type="entry name" value="OB_ChsH2_C"/>
    <property type="match status" value="1"/>
</dbReference>
<evidence type="ECO:0000313" key="3">
    <source>
        <dbReference type="EMBL" id="MFD1686178.1"/>
    </source>
</evidence>
<dbReference type="PANTHER" id="PTHR34075:SF5">
    <property type="entry name" value="BLR3430 PROTEIN"/>
    <property type="match status" value="1"/>
</dbReference>
<reference evidence="3 4" key="1">
    <citation type="journal article" date="2019" name="Int. J. Syst. Evol. Microbiol.">
        <title>The Global Catalogue of Microorganisms (GCM) 10K type strain sequencing project: providing services to taxonomists for standard genome sequencing and annotation.</title>
        <authorList>
            <consortium name="The Broad Institute Genomics Platform"/>
            <consortium name="The Broad Institute Genome Sequencing Center for Infectious Disease"/>
            <person name="Wu L."/>
            <person name="Ma J."/>
        </authorList>
    </citation>
    <scope>NUCLEOTIDE SEQUENCE [LARGE SCALE GENOMIC DNA]</scope>
    <source>
        <strain evidence="3 4">CGMCC 1.10387</strain>
    </source>
</reference>
<feature type="domain" description="ChsH2 C-terminal OB-fold" evidence="1">
    <location>
        <begin position="56"/>
        <end position="119"/>
    </location>
</feature>
<dbReference type="EMBL" id="JBHUDP010000003">
    <property type="protein sequence ID" value="MFD1686178.1"/>
    <property type="molecule type" value="Genomic_DNA"/>
</dbReference>